<dbReference type="InterPro" id="IPR001763">
    <property type="entry name" value="Rhodanese-like_dom"/>
</dbReference>
<proteinExistence type="predicted"/>
<evidence type="ECO:0000313" key="2">
    <source>
        <dbReference type="EMBL" id="MQY43656.1"/>
    </source>
</evidence>
<keyword evidence="3" id="KW-1185">Reference proteome</keyword>
<feature type="domain" description="Rhodanese" evidence="1">
    <location>
        <begin position="4"/>
        <end position="32"/>
    </location>
</feature>
<comment type="caution">
    <text evidence="2">The sequence shown here is derived from an EMBL/GenBank/DDBJ whole genome shotgun (WGS) entry which is preliminary data.</text>
</comment>
<name>A0A844B2Q4_9RHOB</name>
<dbReference type="InterPro" id="IPR007398">
    <property type="entry name" value="BioG"/>
</dbReference>
<dbReference type="RefSeq" id="WP_153548555.1">
    <property type="nucleotide sequence ID" value="NZ_WIXK01000007.1"/>
</dbReference>
<dbReference type="Proteomes" id="UP000436694">
    <property type="component" value="Unassembled WGS sequence"/>
</dbReference>
<organism evidence="2 3">
    <name type="scientific">Tritonibacter aquimaris</name>
    <dbReference type="NCBI Taxonomy" id="2663379"/>
    <lineage>
        <taxon>Bacteria</taxon>
        <taxon>Pseudomonadati</taxon>
        <taxon>Pseudomonadota</taxon>
        <taxon>Alphaproteobacteria</taxon>
        <taxon>Rhodobacterales</taxon>
        <taxon>Paracoccaceae</taxon>
        <taxon>Tritonibacter</taxon>
    </lineage>
</organism>
<evidence type="ECO:0000313" key="3">
    <source>
        <dbReference type="Proteomes" id="UP000436694"/>
    </source>
</evidence>
<gene>
    <name evidence="2" type="ORF">GG681_13500</name>
</gene>
<accession>A0A844B2Q4</accession>
<dbReference type="Pfam" id="PF04301">
    <property type="entry name" value="BioG"/>
    <property type="match status" value="1"/>
</dbReference>
<protein>
    <submittedName>
        <fullName evidence="2">DUF452 family protein</fullName>
    </submittedName>
</protein>
<dbReference type="AlphaFoldDB" id="A0A844B2Q4"/>
<evidence type="ECO:0000259" key="1">
    <source>
        <dbReference type="PROSITE" id="PS50206"/>
    </source>
</evidence>
<sequence length="205" mass="23330">MRMRWLHQAGFDRAVVVFGGWAVGSAPFETFPRDRDVLFVDDYRDLDCELPEFSQYDSVDLVTWSFGVAAYGHWQQGRNDPFSRKAALCGSLTPVDRKLGIPPRAYKRTVDGLNQAGVQPFLERVFEGAQPKTAMDLSALHQELIAVECRGAAPELGFDRIWLAERDQIFPIANLLRAWAGQEPRIIETPHAPFDAFASWEDFWR</sequence>
<dbReference type="PROSITE" id="PS50206">
    <property type="entry name" value="RHODANESE_3"/>
    <property type="match status" value="1"/>
</dbReference>
<dbReference type="EMBL" id="WIXK01000007">
    <property type="protein sequence ID" value="MQY43656.1"/>
    <property type="molecule type" value="Genomic_DNA"/>
</dbReference>
<reference evidence="2 3" key="1">
    <citation type="submission" date="2019-10" db="EMBL/GenBank/DDBJ databases">
        <title>Epibacterium sp. nov., isolated from seawater.</title>
        <authorList>
            <person name="Zhang X."/>
            <person name="Li N."/>
        </authorList>
    </citation>
    <scope>NUCLEOTIDE SEQUENCE [LARGE SCALE GENOMIC DNA]</scope>
    <source>
        <strain evidence="2 3">SM1969</strain>
    </source>
</reference>